<dbReference type="AlphaFoldDB" id="A0A564YE61"/>
<keyword evidence="2" id="KW-1185">Reference proteome</keyword>
<evidence type="ECO:0000313" key="2">
    <source>
        <dbReference type="Proteomes" id="UP000321570"/>
    </source>
</evidence>
<evidence type="ECO:0000313" key="1">
    <source>
        <dbReference type="EMBL" id="VUZ45500.1"/>
    </source>
</evidence>
<reference evidence="1 2" key="1">
    <citation type="submission" date="2019-07" db="EMBL/GenBank/DDBJ databases">
        <authorList>
            <person name="Jastrzebski P J."/>
            <person name="Paukszto L."/>
            <person name="Jastrzebski P J."/>
        </authorList>
    </citation>
    <scope>NUCLEOTIDE SEQUENCE [LARGE SCALE GENOMIC DNA]</scope>
    <source>
        <strain evidence="1 2">WMS-il1</strain>
    </source>
</reference>
<proteinExistence type="predicted"/>
<dbReference type="EMBL" id="CABIJS010000177">
    <property type="protein sequence ID" value="VUZ45500.1"/>
    <property type="molecule type" value="Genomic_DNA"/>
</dbReference>
<sequence length="53" mass="6090">MLFSAASLFQLGTQHKTNLYTPTKQHSRPKQMTRSLCEKPTCMLSTNGNNYQR</sequence>
<dbReference type="Proteomes" id="UP000321570">
    <property type="component" value="Unassembled WGS sequence"/>
</dbReference>
<accession>A0A564YE61</accession>
<name>A0A564YE61_HYMDI</name>
<gene>
    <name evidence="1" type="ORF">WMSIL1_LOCUS5555</name>
</gene>
<organism evidence="1 2">
    <name type="scientific">Hymenolepis diminuta</name>
    <name type="common">Rat tapeworm</name>
    <dbReference type="NCBI Taxonomy" id="6216"/>
    <lineage>
        <taxon>Eukaryota</taxon>
        <taxon>Metazoa</taxon>
        <taxon>Spiralia</taxon>
        <taxon>Lophotrochozoa</taxon>
        <taxon>Platyhelminthes</taxon>
        <taxon>Cestoda</taxon>
        <taxon>Eucestoda</taxon>
        <taxon>Cyclophyllidea</taxon>
        <taxon>Hymenolepididae</taxon>
        <taxon>Hymenolepis</taxon>
    </lineage>
</organism>
<protein>
    <submittedName>
        <fullName evidence="1">Uncharacterized protein</fullName>
    </submittedName>
</protein>